<keyword evidence="10" id="KW-1185">Reference proteome</keyword>
<keyword evidence="4" id="KW-0520">NAD</keyword>
<feature type="domain" description="6-phosphogluconate dehydrogenase NADP-binding" evidence="7">
    <location>
        <begin position="4"/>
        <end position="162"/>
    </location>
</feature>
<gene>
    <name evidence="9" type="primary">ghr</name>
    <name evidence="9" type="ORF">DSOUD_0196</name>
</gene>
<evidence type="ECO:0000256" key="6">
    <source>
        <dbReference type="SAM" id="SignalP"/>
    </source>
</evidence>
<dbReference type="InterPro" id="IPR008927">
    <property type="entry name" value="6-PGluconate_DH-like_C_sf"/>
</dbReference>
<dbReference type="SUPFAM" id="SSF51735">
    <property type="entry name" value="NAD(P)-binding Rossmann-fold domains"/>
    <property type="match status" value="1"/>
</dbReference>
<dbReference type="PIRSF" id="PIRSF000103">
    <property type="entry name" value="HIBADH"/>
    <property type="match status" value="1"/>
</dbReference>
<feature type="signal peptide" evidence="6">
    <location>
        <begin position="1"/>
        <end position="17"/>
    </location>
</feature>
<evidence type="ECO:0000259" key="8">
    <source>
        <dbReference type="Pfam" id="PF14833"/>
    </source>
</evidence>
<name>A0A0M4CYS1_9BACT</name>
<keyword evidence="2" id="KW-0560">Oxidoreductase</keyword>
<keyword evidence="6" id="KW-0732">Signal</keyword>
<dbReference type="EMBL" id="CP010802">
    <property type="protein sequence ID" value="ALC14996.1"/>
    <property type="molecule type" value="Genomic_DNA"/>
</dbReference>
<dbReference type="PANTHER" id="PTHR43580:SF2">
    <property type="entry name" value="CYTOKINE-LIKE NUCLEAR FACTOR N-PAC"/>
    <property type="match status" value="1"/>
</dbReference>
<dbReference type="STRING" id="1603606.DSOUD_0196"/>
<dbReference type="InterPro" id="IPR002204">
    <property type="entry name" value="3-OH-isobutyrate_DH-rel_CS"/>
</dbReference>
<dbReference type="AlphaFoldDB" id="A0A0M4CYS1"/>
<keyword evidence="1" id="KW-0521">NADP</keyword>
<organism evidence="9 10">
    <name type="scientific">Desulfuromonas soudanensis</name>
    <dbReference type="NCBI Taxonomy" id="1603606"/>
    <lineage>
        <taxon>Bacteria</taxon>
        <taxon>Pseudomonadati</taxon>
        <taxon>Thermodesulfobacteriota</taxon>
        <taxon>Desulfuromonadia</taxon>
        <taxon>Desulfuromonadales</taxon>
        <taxon>Desulfuromonadaceae</taxon>
        <taxon>Desulfuromonas</taxon>
    </lineage>
</organism>
<evidence type="ECO:0000256" key="3">
    <source>
        <dbReference type="ARBA" id="ARBA00023016"/>
    </source>
</evidence>
<dbReference type="InterPro" id="IPR006115">
    <property type="entry name" value="6PGDH_NADP-bd"/>
</dbReference>
<dbReference type="OrthoDB" id="9777604at2"/>
<dbReference type="GO" id="GO:0051287">
    <property type="term" value="F:NAD binding"/>
    <property type="evidence" value="ECO:0007669"/>
    <property type="project" value="InterPro"/>
</dbReference>
<dbReference type="FunFam" id="3.40.50.720:FF:000058">
    <property type="entry name" value="Putative oxidoreductase GLYR1 homolog"/>
    <property type="match status" value="1"/>
</dbReference>
<dbReference type="InterPro" id="IPR051265">
    <property type="entry name" value="HIBADH-related_NP60_sf"/>
</dbReference>
<dbReference type="GO" id="GO:0016491">
    <property type="term" value="F:oxidoreductase activity"/>
    <property type="evidence" value="ECO:0007669"/>
    <property type="project" value="UniProtKB-KW"/>
</dbReference>
<reference evidence="9 10" key="1">
    <citation type="submission" date="2015-07" db="EMBL/GenBank/DDBJ databases">
        <title>Isolation and Genomic Characterization of a Novel Halophilic Metal-Reducing Deltaproteobacterium from the Deep Subsurface.</title>
        <authorList>
            <person name="Badalamenti J.P."/>
            <person name="Summers Z.M."/>
            <person name="Gralnick J.A."/>
            <person name="Bond D.R."/>
        </authorList>
    </citation>
    <scope>NUCLEOTIDE SEQUENCE [LARGE SCALE GENOMIC DNA]</scope>
    <source>
        <strain evidence="9 10">WTL</strain>
    </source>
</reference>
<keyword evidence="3" id="KW-0346">Stress response</keyword>
<evidence type="ECO:0000256" key="2">
    <source>
        <dbReference type="ARBA" id="ARBA00023002"/>
    </source>
</evidence>
<proteinExistence type="predicted"/>
<dbReference type="FunFam" id="1.10.1040.10:FF:000016">
    <property type="entry name" value="Glyoxylate/succinic semialdehyde reductase 2"/>
    <property type="match status" value="1"/>
</dbReference>
<evidence type="ECO:0000256" key="1">
    <source>
        <dbReference type="ARBA" id="ARBA00022857"/>
    </source>
</evidence>
<dbReference type="InterPro" id="IPR015815">
    <property type="entry name" value="HIBADH-related"/>
</dbReference>
<dbReference type="Gene3D" id="1.10.1040.10">
    <property type="entry name" value="N-(1-d-carboxylethyl)-l-norvaline Dehydrogenase, domain 2"/>
    <property type="match status" value="1"/>
</dbReference>
<dbReference type="Proteomes" id="UP000057158">
    <property type="component" value="Chromosome"/>
</dbReference>
<evidence type="ECO:0000259" key="7">
    <source>
        <dbReference type="Pfam" id="PF03446"/>
    </source>
</evidence>
<feature type="active site" evidence="5">
    <location>
        <position position="171"/>
    </location>
</feature>
<evidence type="ECO:0000313" key="9">
    <source>
        <dbReference type="EMBL" id="ALC14996.1"/>
    </source>
</evidence>
<dbReference type="Gene3D" id="3.40.50.720">
    <property type="entry name" value="NAD(P)-binding Rossmann-like Domain"/>
    <property type="match status" value="1"/>
</dbReference>
<dbReference type="GO" id="GO:0016054">
    <property type="term" value="P:organic acid catabolic process"/>
    <property type="evidence" value="ECO:0007669"/>
    <property type="project" value="UniProtKB-ARBA"/>
</dbReference>
<evidence type="ECO:0000313" key="10">
    <source>
        <dbReference type="Proteomes" id="UP000057158"/>
    </source>
</evidence>
<dbReference type="GO" id="GO:0050661">
    <property type="term" value="F:NADP binding"/>
    <property type="evidence" value="ECO:0007669"/>
    <property type="project" value="InterPro"/>
</dbReference>
<dbReference type="Pfam" id="PF14833">
    <property type="entry name" value="NAD_binding_11"/>
    <property type="match status" value="1"/>
</dbReference>
<dbReference type="SUPFAM" id="SSF48179">
    <property type="entry name" value="6-phosphogluconate dehydrogenase C-terminal domain-like"/>
    <property type="match status" value="1"/>
</dbReference>
<dbReference type="KEGG" id="des:DSOUD_0196"/>
<accession>A0A0M4CYS1</accession>
<dbReference type="Pfam" id="PF03446">
    <property type="entry name" value="NAD_binding_2"/>
    <property type="match status" value="1"/>
</dbReference>
<dbReference type="InterPro" id="IPR029154">
    <property type="entry name" value="HIBADH-like_NADP-bd"/>
</dbReference>
<dbReference type="GO" id="GO:0005737">
    <property type="term" value="C:cytoplasm"/>
    <property type="evidence" value="ECO:0007669"/>
    <property type="project" value="UniProtKB-ARBA"/>
</dbReference>
<dbReference type="InterPro" id="IPR036291">
    <property type="entry name" value="NAD(P)-bd_dom_sf"/>
</dbReference>
<evidence type="ECO:0000256" key="4">
    <source>
        <dbReference type="ARBA" id="ARBA00023027"/>
    </source>
</evidence>
<feature type="domain" description="3-hydroxyisobutyrate dehydrogenase-like NAD-binding" evidence="8">
    <location>
        <begin position="165"/>
        <end position="284"/>
    </location>
</feature>
<evidence type="ECO:0000256" key="5">
    <source>
        <dbReference type="PIRSR" id="PIRSR000103-1"/>
    </source>
</evidence>
<dbReference type="PANTHER" id="PTHR43580">
    <property type="entry name" value="OXIDOREDUCTASE GLYR1-RELATED"/>
    <property type="match status" value="1"/>
</dbReference>
<dbReference type="InterPro" id="IPR013328">
    <property type="entry name" value="6PGD_dom2"/>
</dbReference>
<dbReference type="PATRIC" id="fig|1603606.3.peg.218"/>
<dbReference type="RefSeq" id="WP_053549239.1">
    <property type="nucleotide sequence ID" value="NZ_CP010802.1"/>
</dbReference>
<dbReference type="PROSITE" id="PS00895">
    <property type="entry name" value="3_HYDROXYISOBUT_DH"/>
    <property type="match status" value="1"/>
</dbReference>
<protein>
    <submittedName>
        <fullName evidence="9">3-hydroxyisobutyrate dehydrogenase/ beta-hydroxyacid dehydrogenase</fullName>
    </submittedName>
</protein>
<feature type="chain" id="PRO_5005791926" evidence="6">
    <location>
        <begin position="18"/>
        <end position="287"/>
    </location>
</feature>
<sequence>MAKYGFLGLGIMGSAMAANLVKGGLEVVVWNRTPDKCLPLVQLGAVAASTPRAVVEECALTFAMLADPAAASAVCFGPEGALEGIASGRDYVDMSTVDAGTAQRIAGAVAARGGRYLEAPVSGTRKPAEDGTLIILAGGDRSLFDDACGPLEMMGSKILYLGEAGTGARMKLVINMIMGGMMTAFCEGLALGEKGGLRPEDILEVLGAGALANPMFKGKGELIRRGEYPTAFPLKHMQKDLRLALALGDELAQPLHCAAAANEAFKRARARGWSEADFSALFEVIRG</sequence>